<sequence length="23" mass="2633">MPRTTCRQASSRHLCLCSRRGRG</sequence>
<reference evidence="1" key="1">
    <citation type="submission" date="2014-09" db="EMBL/GenBank/DDBJ databases">
        <authorList>
            <person name="Magalhaes I.L.F."/>
            <person name="Oliveira U."/>
            <person name="Santos F.R."/>
            <person name="Vidigal T.H.D.A."/>
            <person name="Brescovit A.D."/>
            <person name="Santos A.J."/>
        </authorList>
    </citation>
    <scope>NUCLEOTIDE SEQUENCE</scope>
    <source>
        <tissue evidence="1">Shoot tissue taken approximately 20 cm above the soil surface</tissue>
    </source>
</reference>
<reference evidence="1" key="2">
    <citation type="journal article" date="2015" name="Data Brief">
        <title>Shoot transcriptome of the giant reed, Arundo donax.</title>
        <authorList>
            <person name="Barrero R.A."/>
            <person name="Guerrero F.D."/>
            <person name="Moolhuijzen P."/>
            <person name="Goolsby J.A."/>
            <person name="Tidwell J."/>
            <person name="Bellgard S.E."/>
            <person name="Bellgard M.I."/>
        </authorList>
    </citation>
    <scope>NUCLEOTIDE SEQUENCE</scope>
    <source>
        <tissue evidence="1">Shoot tissue taken approximately 20 cm above the soil surface</tissue>
    </source>
</reference>
<evidence type="ECO:0000313" key="1">
    <source>
        <dbReference type="EMBL" id="JAD60871.1"/>
    </source>
</evidence>
<protein>
    <submittedName>
        <fullName evidence="1">Uncharacterized protein</fullName>
    </submittedName>
</protein>
<dbReference type="EMBL" id="GBRH01237024">
    <property type="protein sequence ID" value="JAD60871.1"/>
    <property type="molecule type" value="Transcribed_RNA"/>
</dbReference>
<name>A0A0A9BC08_ARUDO</name>
<proteinExistence type="predicted"/>
<organism evidence="1">
    <name type="scientific">Arundo donax</name>
    <name type="common">Giant reed</name>
    <name type="synonym">Donax arundinaceus</name>
    <dbReference type="NCBI Taxonomy" id="35708"/>
    <lineage>
        <taxon>Eukaryota</taxon>
        <taxon>Viridiplantae</taxon>
        <taxon>Streptophyta</taxon>
        <taxon>Embryophyta</taxon>
        <taxon>Tracheophyta</taxon>
        <taxon>Spermatophyta</taxon>
        <taxon>Magnoliopsida</taxon>
        <taxon>Liliopsida</taxon>
        <taxon>Poales</taxon>
        <taxon>Poaceae</taxon>
        <taxon>PACMAD clade</taxon>
        <taxon>Arundinoideae</taxon>
        <taxon>Arundineae</taxon>
        <taxon>Arundo</taxon>
    </lineage>
</organism>
<dbReference type="AlphaFoldDB" id="A0A0A9BC08"/>
<accession>A0A0A9BC08</accession>